<accession>A0AAV4EIC7</accession>
<organism evidence="3 4">
    <name type="scientific">Elysia marginata</name>
    <dbReference type="NCBI Taxonomy" id="1093978"/>
    <lineage>
        <taxon>Eukaryota</taxon>
        <taxon>Metazoa</taxon>
        <taxon>Spiralia</taxon>
        <taxon>Lophotrochozoa</taxon>
        <taxon>Mollusca</taxon>
        <taxon>Gastropoda</taxon>
        <taxon>Heterobranchia</taxon>
        <taxon>Euthyneura</taxon>
        <taxon>Panpulmonata</taxon>
        <taxon>Sacoglossa</taxon>
        <taxon>Placobranchoidea</taxon>
        <taxon>Plakobranchidae</taxon>
        <taxon>Elysia</taxon>
    </lineage>
</organism>
<comment type="caution">
    <text evidence="3">The sequence shown here is derived from an EMBL/GenBank/DDBJ whole genome shotgun (WGS) entry which is preliminary data.</text>
</comment>
<protein>
    <submittedName>
        <fullName evidence="3">Histone-lysine N-methyltransferase SETMAR</fullName>
    </submittedName>
</protein>
<name>A0AAV4EIC7_9GAST</name>
<evidence type="ECO:0000313" key="3">
    <source>
        <dbReference type="EMBL" id="GFR60206.1"/>
    </source>
</evidence>
<dbReference type="Proteomes" id="UP000762676">
    <property type="component" value="Unassembled WGS sequence"/>
</dbReference>
<feature type="compositionally biased region" description="Basic and acidic residues" evidence="1">
    <location>
        <begin position="118"/>
        <end position="129"/>
    </location>
</feature>
<dbReference type="InterPro" id="IPR052709">
    <property type="entry name" value="Transposase-MT_Hybrid"/>
</dbReference>
<feature type="transmembrane region" description="Helical" evidence="2">
    <location>
        <begin position="57"/>
        <end position="78"/>
    </location>
</feature>
<dbReference type="EMBL" id="BMAT01003668">
    <property type="protein sequence ID" value="GFR60206.1"/>
    <property type="molecule type" value="Genomic_DNA"/>
</dbReference>
<sequence>MSMLRNIQYPPPHRKAKFYKSEEGAVRSITPGKSPQDDTQSVSARCTEDLDIGKDPWAIVSITVLGIFLFLMVAGTLAEFSVGPRLLRLANLINTFVPSSSPSDPVGIGISSSTLSEEMGKPREHRNEGFELSESLHPYRKAMDDGKSATDRLATQRQSGESHDKPSNDTGIRPSELHKQIAETYSEGSMSGSRVYQWCTWFENGRTSLDGAPKSGRPKTSTNEENTTRFDELIKCERLMKILENALKFEIP</sequence>
<reference evidence="3 4" key="1">
    <citation type="journal article" date="2021" name="Elife">
        <title>Chloroplast acquisition without the gene transfer in kleptoplastic sea slugs, Plakobranchus ocellatus.</title>
        <authorList>
            <person name="Maeda T."/>
            <person name="Takahashi S."/>
            <person name="Yoshida T."/>
            <person name="Shimamura S."/>
            <person name="Takaki Y."/>
            <person name="Nagai Y."/>
            <person name="Toyoda A."/>
            <person name="Suzuki Y."/>
            <person name="Arimoto A."/>
            <person name="Ishii H."/>
            <person name="Satoh N."/>
            <person name="Nishiyama T."/>
            <person name="Hasebe M."/>
            <person name="Maruyama T."/>
            <person name="Minagawa J."/>
            <person name="Obokata J."/>
            <person name="Shigenobu S."/>
        </authorList>
    </citation>
    <scope>NUCLEOTIDE SEQUENCE [LARGE SCALE GENOMIC DNA]</scope>
</reference>
<keyword evidence="2" id="KW-0472">Membrane</keyword>
<feature type="region of interest" description="Disordered" evidence="1">
    <location>
        <begin position="207"/>
        <end position="226"/>
    </location>
</feature>
<keyword evidence="4" id="KW-1185">Reference proteome</keyword>
<proteinExistence type="predicted"/>
<dbReference type="PANTHER" id="PTHR46060">
    <property type="entry name" value="MARINER MOS1 TRANSPOSASE-LIKE PROTEIN"/>
    <property type="match status" value="1"/>
</dbReference>
<gene>
    <name evidence="3" type="ORF">ElyMa_001816100</name>
</gene>
<feature type="compositionally biased region" description="Basic and acidic residues" evidence="1">
    <location>
        <begin position="141"/>
        <end position="150"/>
    </location>
</feature>
<dbReference type="PANTHER" id="PTHR46060:SF1">
    <property type="entry name" value="MARINER MOS1 TRANSPOSASE-LIKE PROTEIN"/>
    <property type="match status" value="1"/>
</dbReference>
<evidence type="ECO:0000256" key="1">
    <source>
        <dbReference type="SAM" id="MobiDB-lite"/>
    </source>
</evidence>
<dbReference type="AlphaFoldDB" id="A0AAV4EIC7"/>
<feature type="region of interest" description="Disordered" evidence="1">
    <location>
        <begin position="110"/>
        <end position="175"/>
    </location>
</feature>
<evidence type="ECO:0000256" key="2">
    <source>
        <dbReference type="SAM" id="Phobius"/>
    </source>
</evidence>
<evidence type="ECO:0000313" key="4">
    <source>
        <dbReference type="Proteomes" id="UP000762676"/>
    </source>
</evidence>
<keyword evidence="2" id="KW-0812">Transmembrane</keyword>
<keyword evidence="2" id="KW-1133">Transmembrane helix</keyword>